<dbReference type="SMART" id="SM00320">
    <property type="entry name" value="WD40"/>
    <property type="match status" value="12"/>
</dbReference>
<evidence type="ECO:0000256" key="3">
    <source>
        <dbReference type="PROSITE-ProRule" id="PRU00221"/>
    </source>
</evidence>
<dbReference type="Proteomes" id="UP000050795">
    <property type="component" value="Unassembled WGS sequence"/>
</dbReference>
<dbReference type="Pfam" id="PF00400">
    <property type="entry name" value="WD40"/>
    <property type="match status" value="7"/>
</dbReference>
<keyword evidence="4" id="KW-1185">Reference proteome</keyword>
<evidence type="ECO:0008006" key="6">
    <source>
        <dbReference type="Google" id="ProtNLM"/>
    </source>
</evidence>
<feature type="repeat" description="WD" evidence="3">
    <location>
        <begin position="730"/>
        <end position="777"/>
    </location>
</feature>
<keyword evidence="1 3" id="KW-0853">WD repeat</keyword>
<reference evidence="4" key="1">
    <citation type="submission" date="2022-06" db="EMBL/GenBank/DDBJ databases">
        <authorList>
            <person name="Berger JAMES D."/>
            <person name="Berger JAMES D."/>
        </authorList>
    </citation>
    <scope>NUCLEOTIDE SEQUENCE [LARGE SCALE GENOMIC DNA]</scope>
</reference>
<keyword evidence="2" id="KW-0677">Repeat</keyword>
<protein>
    <recommendedName>
        <fullName evidence="6">WD_REPEATS_REGION domain-containing protein</fullName>
    </recommendedName>
</protein>
<dbReference type="InterPro" id="IPR015943">
    <property type="entry name" value="WD40/YVTN_repeat-like_dom_sf"/>
</dbReference>
<sequence>MDYSSSIKLGYGSPVTAVSFDPSRKEVITGFEDGGITYWDVVLGRKVKSLAFHTSWITAIYYWEKTKTVVTISHEGIIAFWQGLLLIDWYNMYQAVYNCLVIDNLKEFVCATGDGLLIIPADRHRSTGKFLNNSKKRQLQGHSDVVRCLVSFENRMFSGGFDGQIIVYDTSGKLDLTIRILLKIPRAHNGIISCLVKAHSVQNQQNLVISGSFDRYVKVWNDEGQLMYTVENFNNPIISIAHIPTTDTFWVTSGGCQARIFDVQTAEDVTDFVNTFIDWGKKPYQLRLITFCPDLNMIVGSTSRQYILIWKYNSESSALTLQTESGIQCLCASYKPPFSLFSSGSDNHLLRWERKGQTHFSYMKQEEMIYESIEEKLFEWLQEKMRTQAVQTREIEALKSSLPKTLLLSTSPTITSLNKNSVYASKRSMTSCSHYRHESPIRAKSRMNTPVDTHSQIVAPINSKEVTINKARGKNFLRMLYVDDLDFLIAACEDGVVYVLGYDLTATKKFLTNASFTDENDHLNQYAENIPQIKDSTESQCNCVTETGDSNEKILNSPKLLKIFNKLQGSSEQEEDIRQRRESSEKIKSFIRKKSNALIQMADDRQTLESVSRHLFGMKCRFVLMGHKDSVTSLMTIKYPDDPIHQFVLVTSGWDRRICIWDLKSGTLIDKFHETVDVNEKDNQKASKGAILDMAYDPELNTFAYACSDWCIYIRKFSLNGGEMHLQNKLIGHSGPVNCIIYKPSNTDSNNQSEWISGSDDCTIRVWNTTNHEAVCRMTLNTNGPITCLCLDTKRNILLSGVDKEIKIYDPQTGHVYRNYKGHQDIIRSLVVLPEDDEYISASADGQIRIWSAWKGSRNSLPVALTDNDSALEAAKIAAIKLSSNPAASIGAAARAFSKAGRFRCIVECLIRHERVK</sequence>
<dbReference type="PROSITE" id="PS00678">
    <property type="entry name" value="WD_REPEATS_1"/>
    <property type="match status" value="1"/>
</dbReference>
<dbReference type="PROSITE" id="PS50082">
    <property type="entry name" value="WD_REPEATS_2"/>
    <property type="match status" value="4"/>
</dbReference>
<evidence type="ECO:0000256" key="2">
    <source>
        <dbReference type="ARBA" id="ARBA00022737"/>
    </source>
</evidence>
<feature type="repeat" description="WD" evidence="3">
    <location>
        <begin position="624"/>
        <end position="671"/>
    </location>
</feature>
<name>A0AA85JN86_TRIRE</name>
<dbReference type="InterPro" id="IPR011047">
    <property type="entry name" value="Quinoprotein_ADH-like_sf"/>
</dbReference>
<feature type="repeat" description="WD" evidence="3">
    <location>
        <begin position="8"/>
        <end position="49"/>
    </location>
</feature>
<dbReference type="SUPFAM" id="SSF50998">
    <property type="entry name" value="Quinoprotein alcohol dehydrogenase-like"/>
    <property type="match status" value="2"/>
</dbReference>
<accession>A0AA85JN86</accession>
<evidence type="ECO:0000313" key="4">
    <source>
        <dbReference type="Proteomes" id="UP000050795"/>
    </source>
</evidence>
<dbReference type="InterPro" id="IPR001680">
    <property type="entry name" value="WD40_rpt"/>
</dbReference>
<dbReference type="InterPro" id="IPR019775">
    <property type="entry name" value="WD40_repeat_CS"/>
</dbReference>
<evidence type="ECO:0000256" key="1">
    <source>
        <dbReference type="ARBA" id="ARBA00022574"/>
    </source>
</evidence>
<reference evidence="5" key="2">
    <citation type="submission" date="2023-11" db="UniProtKB">
        <authorList>
            <consortium name="WormBaseParasite"/>
        </authorList>
    </citation>
    <scope>IDENTIFICATION</scope>
</reference>
<dbReference type="PROSITE" id="PS50294">
    <property type="entry name" value="WD_REPEATS_REGION"/>
    <property type="match status" value="2"/>
</dbReference>
<proteinExistence type="predicted"/>
<dbReference type="PANTHER" id="PTHR19848:SF8">
    <property type="entry name" value="F-BOX AND WD REPEAT DOMAIN CONTAINING 7"/>
    <property type="match status" value="1"/>
</dbReference>
<feature type="repeat" description="WD" evidence="3">
    <location>
        <begin position="820"/>
        <end position="852"/>
    </location>
</feature>
<dbReference type="WBParaSite" id="TREG1_41680.3">
    <property type="protein sequence ID" value="TREG1_41680.3"/>
    <property type="gene ID" value="TREG1_41680"/>
</dbReference>
<evidence type="ECO:0000313" key="5">
    <source>
        <dbReference type="WBParaSite" id="TREG1_41680.3"/>
    </source>
</evidence>
<dbReference type="AlphaFoldDB" id="A0AA85JN86"/>
<dbReference type="Gene3D" id="2.130.10.10">
    <property type="entry name" value="YVTN repeat-like/Quinoprotein amine dehydrogenase"/>
    <property type="match status" value="4"/>
</dbReference>
<organism evidence="4 5">
    <name type="scientific">Trichobilharzia regenti</name>
    <name type="common">Nasal bird schistosome</name>
    <dbReference type="NCBI Taxonomy" id="157069"/>
    <lineage>
        <taxon>Eukaryota</taxon>
        <taxon>Metazoa</taxon>
        <taxon>Spiralia</taxon>
        <taxon>Lophotrochozoa</taxon>
        <taxon>Platyhelminthes</taxon>
        <taxon>Trematoda</taxon>
        <taxon>Digenea</taxon>
        <taxon>Strigeidida</taxon>
        <taxon>Schistosomatoidea</taxon>
        <taxon>Schistosomatidae</taxon>
        <taxon>Trichobilharzia</taxon>
    </lineage>
</organism>
<dbReference type="PANTHER" id="PTHR19848">
    <property type="entry name" value="WD40 REPEAT PROTEIN"/>
    <property type="match status" value="1"/>
</dbReference>